<dbReference type="OrthoDB" id="439156at2759"/>
<keyword evidence="3" id="KW-0201">Cytochrome c-type biogenesis</keyword>
<evidence type="ECO:0000313" key="11">
    <source>
        <dbReference type="EMBL" id="CAL4789143.1"/>
    </source>
</evidence>
<feature type="transmembrane region" description="Helical" evidence="7">
    <location>
        <begin position="114"/>
        <end position="142"/>
    </location>
</feature>
<dbReference type="GO" id="GO:0017004">
    <property type="term" value="P:cytochrome complex assembly"/>
    <property type="evidence" value="ECO:0007669"/>
    <property type="project" value="UniProtKB-KW"/>
</dbReference>
<evidence type="ECO:0000313" key="10">
    <source>
        <dbReference type="EMBL" id="CAL1155206.1"/>
    </source>
</evidence>
<feature type="transmembrane region" description="Helical" evidence="7">
    <location>
        <begin position="72"/>
        <end position="94"/>
    </location>
</feature>
<keyword evidence="12" id="KW-1185">Reference proteome</keyword>
<comment type="subcellular location">
    <subcellularLocation>
        <location evidence="1">Membrane</location>
        <topology evidence="1">Multi-pass membrane protein</topology>
    </subcellularLocation>
</comment>
<evidence type="ECO:0000313" key="12">
    <source>
        <dbReference type="Proteomes" id="UP001152797"/>
    </source>
</evidence>
<dbReference type="EMBL" id="CAMXCT020003001">
    <property type="protein sequence ID" value="CAL1155206.1"/>
    <property type="molecule type" value="Genomic_DNA"/>
</dbReference>
<feature type="domain" description="Cytochrome c assembly protein" evidence="8">
    <location>
        <begin position="69"/>
        <end position="263"/>
    </location>
</feature>
<reference evidence="9" key="1">
    <citation type="submission" date="2022-10" db="EMBL/GenBank/DDBJ databases">
        <authorList>
            <person name="Chen Y."/>
            <person name="Dougan E. K."/>
            <person name="Chan C."/>
            <person name="Rhodes N."/>
            <person name="Thang M."/>
        </authorList>
    </citation>
    <scope>NUCLEOTIDE SEQUENCE</scope>
</reference>
<evidence type="ECO:0000256" key="1">
    <source>
        <dbReference type="ARBA" id="ARBA00004141"/>
    </source>
</evidence>
<evidence type="ECO:0000256" key="7">
    <source>
        <dbReference type="SAM" id="Phobius"/>
    </source>
</evidence>
<dbReference type="EMBL" id="CAMXCT010003001">
    <property type="protein sequence ID" value="CAI4001831.1"/>
    <property type="molecule type" value="Genomic_DNA"/>
</dbReference>
<keyword evidence="5 7" id="KW-0472">Membrane</keyword>
<protein>
    <submittedName>
        <fullName evidence="11">Cytochrome c biogenesis protein CcsA</fullName>
    </submittedName>
</protein>
<feature type="transmembrane region" description="Helical" evidence="7">
    <location>
        <begin position="349"/>
        <end position="371"/>
    </location>
</feature>
<organism evidence="9">
    <name type="scientific">Cladocopium goreaui</name>
    <dbReference type="NCBI Taxonomy" id="2562237"/>
    <lineage>
        <taxon>Eukaryota</taxon>
        <taxon>Sar</taxon>
        <taxon>Alveolata</taxon>
        <taxon>Dinophyceae</taxon>
        <taxon>Suessiales</taxon>
        <taxon>Symbiodiniaceae</taxon>
        <taxon>Cladocopium</taxon>
    </lineage>
</organism>
<keyword evidence="4 7" id="KW-1133">Transmembrane helix</keyword>
<proteinExistence type="predicted"/>
<accession>A0A9P1D4I8</accession>
<dbReference type="EMBL" id="CAMXCT030003001">
    <property type="protein sequence ID" value="CAL4789143.1"/>
    <property type="molecule type" value="Genomic_DNA"/>
</dbReference>
<feature type="compositionally biased region" description="Polar residues" evidence="6">
    <location>
        <begin position="182"/>
        <end position="204"/>
    </location>
</feature>
<sequence>MCFANLALVVLLSNRWMESGHFPLSNMYESLSFLAWGVTAVTLYFTATEGSNDDTKYFDSQSKLGGAQAKKVTSDIAAVWASPVALGIVAFAQFSLPKALQKAGALVPALQSNWLVMHVSVVMCSYATLLFGSVLCMAVLALSQPKESPVTAIREAVQPALQTIANGLQPQPAVATAGQAMGSPSTPVAMTGTTGLDAGNTASSEKGRDVEVAVASSSAAAGNVTVEFSSSSAAAVLSEDDQLAITLDDLAYRSLLLGFGFLTAPQNEFLSIDQTVKPNETQQTLHPTKQNLPRTIGIVSGAVWANEAWGNYWSWDPKETWALITWLVYAGYLHTRLQLGWDTRESAKIGAFGFLVVWVCYIGVNLMGIGLHSYGFFLK</sequence>
<reference evidence="10" key="2">
    <citation type="submission" date="2024-04" db="EMBL/GenBank/DDBJ databases">
        <authorList>
            <person name="Chen Y."/>
            <person name="Shah S."/>
            <person name="Dougan E. K."/>
            <person name="Thang M."/>
            <person name="Chan C."/>
        </authorList>
    </citation>
    <scope>NUCLEOTIDE SEQUENCE [LARGE SCALE GENOMIC DNA]</scope>
</reference>
<dbReference type="InterPro" id="IPR002541">
    <property type="entry name" value="Cyt_c_assembly"/>
</dbReference>
<comment type="caution">
    <text evidence="9">The sequence shown here is derived from an EMBL/GenBank/DDBJ whole genome shotgun (WGS) entry which is preliminary data.</text>
</comment>
<dbReference type="GO" id="GO:0005886">
    <property type="term" value="C:plasma membrane"/>
    <property type="evidence" value="ECO:0007669"/>
    <property type="project" value="TreeGrafter"/>
</dbReference>
<evidence type="ECO:0000256" key="5">
    <source>
        <dbReference type="ARBA" id="ARBA00023136"/>
    </source>
</evidence>
<feature type="domain" description="Cytochrome c assembly protein" evidence="8">
    <location>
        <begin position="295"/>
        <end position="372"/>
    </location>
</feature>
<dbReference type="InterPro" id="IPR045062">
    <property type="entry name" value="Cyt_c_biogenesis_CcsA/CcmC"/>
</dbReference>
<dbReference type="GO" id="GO:0020037">
    <property type="term" value="F:heme binding"/>
    <property type="evidence" value="ECO:0007669"/>
    <property type="project" value="InterPro"/>
</dbReference>
<evidence type="ECO:0000256" key="4">
    <source>
        <dbReference type="ARBA" id="ARBA00022989"/>
    </source>
</evidence>
<gene>
    <name evidence="9" type="ORF">C1SCF055_LOCUS27836</name>
</gene>
<evidence type="ECO:0000259" key="8">
    <source>
        <dbReference type="Pfam" id="PF01578"/>
    </source>
</evidence>
<dbReference type="Proteomes" id="UP001152797">
    <property type="component" value="Unassembled WGS sequence"/>
</dbReference>
<keyword evidence="2 7" id="KW-0812">Transmembrane</keyword>
<evidence type="ECO:0000256" key="6">
    <source>
        <dbReference type="SAM" id="MobiDB-lite"/>
    </source>
</evidence>
<dbReference type="PANTHER" id="PTHR30071">
    <property type="entry name" value="HEME EXPORTER PROTEIN C"/>
    <property type="match status" value="1"/>
</dbReference>
<dbReference type="Pfam" id="PF01578">
    <property type="entry name" value="Cytochrom_C_asm"/>
    <property type="match status" value="2"/>
</dbReference>
<evidence type="ECO:0000313" key="9">
    <source>
        <dbReference type="EMBL" id="CAI4001831.1"/>
    </source>
</evidence>
<evidence type="ECO:0000256" key="2">
    <source>
        <dbReference type="ARBA" id="ARBA00022692"/>
    </source>
</evidence>
<dbReference type="AlphaFoldDB" id="A0A9P1D4I8"/>
<dbReference type="PANTHER" id="PTHR30071:SF1">
    <property type="entry name" value="CYTOCHROME B_B6 PROTEIN-RELATED"/>
    <property type="match status" value="1"/>
</dbReference>
<evidence type="ECO:0000256" key="3">
    <source>
        <dbReference type="ARBA" id="ARBA00022748"/>
    </source>
</evidence>
<feature type="region of interest" description="Disordered" evidence="6">
    <location>
        <begin position="177"/>
        <end position="209"/>
    </location>
</feature>
<name>A0A9P1D4I8_9DINO</name>